<evidence type="ECO:0000313" key="2">
    <source>
        <dbReference type="EMBL" id="KAK7361452.1"/>
    </source>
</evidence>
<comment type="caution">
    <text evidence="2">The sequence shown here is derived from an EMBL/GenBank/DDBJ whole genome shotgun (WGS) entry which is preliminary data.</text>
</comment>
<dbReference type="AlphaFoldDB" id="A0AAN9MVG8"/>
<dbReference type="Proteomes" id="UP001367508">
    <property type="component" value="Unassembled WGS sequence"/>
</dbReference>
<proteinExistence type="predicted"/>
<protein>
    <submittedName>
        <fullName evidence="2">Uncharacterized protein</fullName>
    </submittedName>
</protein>
<dbReference type="EMBL" id="JAYMYQ010000001">
    <property type="protein sequence ID" value="KAK7361452.1"/>
    <property type="molecule type" value="Genomic_DNA"/>
</dbReference>
<keyword evidence="1" id="KW-0472">Membrane</keyword>
<gene>
    <name evidence="2" type="ORF">VNO77_03517</name>
</gene>
<keyword evidence="1" id="KW-1133">Transmembrane helix</keyword>
<keyword evidence="3" id="KW-1185">Reference proteome</keyword>
<sequence length="122" mass="13555">MELGDSFGIFAILGAEWYLWSLGAVLVFLLFWGQNGNYGDSELKLGKKTKIALCGVRTWDLEGPETHPTARPSARFGWGPHRIQQVISHSKQNPLRLISVFAGPCLTRDDSELGYHSPISLI</sequence>
<name>A0AAN9MVG8_CANGL</name>
<keyword evidence="1" id="KW-0812">Transmembrane</keyword>
<organism evidence="2 3">
    <name type="scientific">Canavalia gladiata</name>
    <name type="common">Sword bean</name>
    <name type="synonym">Dolichos gladiatus</name>
    <dbReference type="NCBI Taxonomy" id="3824"/>
    <lineage>
        <taxon>Eukaryota</taxon>
        <taxon>Viridiplantae</taxon>
        <taxon>Streptophyta</taxon>
        <taxon>Embryophyta</taxon>
        <taxon>Tracheophyta</taxon>
        <taxon>Spermatophyta</taxon>
        <taxon>Magnoliopsida</taxon>
        <taxon>eudicotyledons</taxon>
        <taxon>Gunneridae</taxon>
        <taxon>Pentapetalae</taxon>
        <taxon>rosids</taxon>
        <taxon>fabids</taxon>
        <taxon>Fabales</taxon>
        <taxon>Fabaceae</taxon>
        <taxon>Papilionoideae</taxon>
        <taxon>50 kb inversion clade</taxon>
        <taxon>NPAAA clade</taxon>
        <taxon>indigoferoid/millettioid clade</taxon>
        <taxon>Phaseoleae</taxon>
        <taxon>Canavalia</taxon>
    </lineage>
</organism>
<feature type="transmembrane region" description="Helical" evidence="1">
    <location>
        <begin position="6"/>
        <end position="32"/>
    </location>
</feature>
<accession>A0AAN9MVG8</accession>
<reference evidence="2 3" key="1">
    <citation type="submission" date="2024-01" db="EMBL/GenBank/DDBJ databases">
        <title>The genomes of 5 underutilized Papilionoideae crops provide insights into root nodulation and disease resistanc.</title>
        <authorList>
            <person name="Jiang F."/>
        </authorList>
    </citation>
    <scope>NUCLEOTIDE SEQUENCE [LARGE SCALE GENOMIC DNA]</scope>
    <source>
        <strain evidence="2">LVBAO_FW01</strain>
        <tissue evidence="2">Leaves</tissue>
    </source>
</reference>
<evidence type="ECO:0000313" key="3">
    <source>
        <dbReference type="Proteomes" id="UP001367508"/>
    </source>
</evidence>
<evidence type="ECO:0000256" key="1">
    <source>
        <dbReference type="SAM" id="Phobius"/>
    </source>
</evidence>